<proteinExistence type="predicted"/>
<name>A0ABN9WUA1_9DINO</name>
<dbReference type="Proteomes" id="UP001189429">
    <property type="component" value="Unassembled WGS sequence"/>
</dbReference>
<sequence length="143" mass="16618">MLRNVPQSYTCDSLIDLLESMGFSPWVDFVYVPVKRTEMLGVGYAFANLTTPERAEEFRRAFDGFDNWPSSFSKTACATHWSVCQGLKENVRRYRNSPLMSDDVPAFFKPVLLKNGVRIPFPQPTKKVRPRREYKDQRLDSEE</sequence>
<accession>A0ABN9WUA1</accession>
<gene>
    <name evidence="3" type="ORF">PCOR1329_LOCUS70219</name>
</gene>
<dbReference type="InterPro" id="IPR007201">
    <property type="entry name" value="Mei2-like_Rrm_C"/>
</dbReference>
<dbReference type="SUPFAM" id="SSF54928">
    <property type="entry name" value="RNA-binding domain, RBD"/>
    <property type="match status" value="1"/>
</dbReference>
<keyword evidence="4" id="KW-1185">Reference proteome</keyword>
<feature type="compositionally biased region" description="Basic and acidic residues" evidence="1">
    <location>
        <begin position="131"/>
        <end position="143"/>
    </location>
</feature>
<evidence type="ECO:0000256" key="1">
    <source>
        <dbReference type="SAM" id="MobiDB-lite"/>
    </source>
</evidence>
<protein>
    <recommendedName>
        <fullName evidence="2">Mei2-like C-terminal RNA recognition motif domain-containing protein</fullName>
    </recommendedName>
</protein>
<evidence type="ECO:0000313" key="4">
    <source>
        <dbReference type="Proteomes" id="UP001189429"/>
    </source>
</evidence>
<dbReference type="EMBL" id="CAUYUJ010019265">
    <property type="protein sequence ID" value="CAK0889759.1"/>
    <property type="molecule type" value="Genomic_DNA"/>
</dbReference>
<dbReference type="InterPro" id="IPR035979">
    <property type="entry name" value="RBD_domain_sf"/>
</dbReference>
<dbReference type="Pfam" id="PF04059">
    <property type="entry name" value="RRM_2"/>
    <property type="match status" value="1"/>
</dbReference>
<reference evidence="3" key="1">
    <citation type="submission" date="2023-10" db="EMBL/GenBank/DDBJ databases">
        <authorList>
            <person name="Chen Y."/>
            <person name="Shah S."/>
            <person name="Dougan E. K."/>
            <person name="Thang M."/>
            <person name="Chan C."/>
        </authorList>
    </citation>
    <scope>NUCLEOTIDE SEQUENCE [LARGE SCALE GENOMIC DNA]</scope>
</reference>
<organism evidence="3 4">
    <name type="scientific">Prorocentrum cordatum</name>
    <dbReference type="NCBI Taxonomy" id="2364126"/>
    <lineage>
        <taxon>Eukaryota</taxon>
        <taxon>Sar</taxon>
        <taxon>Alveolata</taxon>
        <taxon>Dinophyceae</taxon>
        <taxon>Prorocentrales</taxon>
        <taxon>Prorocentraceae</taxon>
        <taxon>Prorocentrum</taxon>
    </lineage>
</organism>
<comment type="caution">
    <text evidence="3">The sequence shown here is derived from an EMBL/GenBank/DDBJ whole genome shotgun (WGS) entry which is preliminary data.</text>
</comment>
<feature type="domain" description="Mei2-like C-terminal RNA recognition motif" evidence="2">
    <location>
        <begin position="1"/>
        <end position="89"/>
    </location>
</feature>
<feature type="region of interest" description="Disordered" evidence="1">
    <location>
        <begin position="123"/>
        <end position="143"/>
    </location>
</feature>
<evidence type="ECO:0000259" key="2">
    <source>
        <dbReference type="Pfam" id="PF04059"/>
    </source>
</evidence>
<evidence type="ECO:0000313" key="3">
    <source>
        <dbReference type="EMBL" id="CAK0889759.1"/>
    </source>
</evidence>